<name>A0ABQ4AHN6_9ACTN</name>
<accession>A0ABQ4AHN6</accession>
<evidence type="ECO:0008006" key="3">
    <source>
        <dbReference type="Google" id="ProtNLM"/>
    </source>
</evidence>
<protein>
    <recommendedName>
        <fullName evidence="3">Nucleoside diphosphate kinase-like domain-containing protein</fullName>
    </recommendedName>
</protein>
<comment type="caution">
    <text evidence="1">The sequence shown here is derived from an EMBL/GenBank/DDBJ whole genome shotgun (WGS) entry which is preliminary data.</text>
</comment>
<organism evidence="1 2">
    <name type="scientific">Actinoplanes lobatus</name>
    <dbReference type="NCBI Taxonomy" id="113568"/>
    <lineage>
        <taxon>Bacteria</taxon>
        <taxon>Bacillati</taxon>
        <taxon>Actinomycetota</taxon>
        <taxon>Actinomycetes</taxon>
        <taxon>Micromonosporales</taxon>
        <taxon>Micromonosporaceae</taxon>
        <taxon>Actinoplanes</taxon>
    </lineage>
</organism>
<dbReference type="SUPFAM" id="SSF54919">
    <property type="entry name" value="Nucleoside diphosphate kinase, NDK"/>
    <property type="match status" value="1"/>
</dbReference>
<dbReference type="EMBL" id="BOMP01000047">
    <property type="protein sequence ID" value="GIE40512.1"/>
    <property type="molecule type" value="Genomic_DNA"/>
</dbReference>
<dbReference type="InterPro" id="IPR036850">
    <property type="entry name" value="NDK-like_dom_sf"/>
</dbReference>
<evidence type="ECO:0000313" key="2">
    <source>
        <dbReference type="Proteomes" id="UP000631312"/>
    </source>
</evidence>
<sequence>MGSGIPPEPTLRRIPKVCLVDDPRAFLLLKPDCLRLKLSGSVERAIIRAGLRIVCRHRVTVSPADVRHLWPEYDDAGHPLALAFLDRYLTGEPSEVLHLYGQDAFEAARRVKREVRSRHAEGPFANVVHGAERRGEMARQAGHLLGRCDVCAEPFHSDEPPLNPARPPGRDFREDADLAALVDELWPLVQGVPADPGPVRLEGGDTGQAVYLGSDREQTLDSTVTALWHALPGVELRHAVLLALHSGWSGGTPIAVGGRRALDDCLRTLHTHGVRACGKGVT</sequence>
<evidence type="ECO:0000313" key="1">
    <source>
        <dbReference type="EMBL" id="GIE40512.1"/>
    </source>
</evidence>
<dbReference type="Proteomes" id="UP000631312">
    <property type="component" value="Unassembled WGS sequence"/>
</dbReference>
<gene>
    <name evidence="1" type="ORF">Alo02nite_34100</name>
</gene>
<reference evidence="1 2" key="1">
    <citation type="submission" date="2021-01" db="EMBL/GenBank/DDBJ databases">
        <title>Whole genome shotgun sequence of Actinoplanes lobatus NBRC 12513.</title>
        <authorList>
            <person name="Komaki H."/>
            <person name="Tamura T."/>
        </authorList>
    </citation>
    <scope>NUCLEOTIDE SEQUENCE [LARGE SCALE GENOMIC DNA]</scope>
    <source>
        <strain evidence="1 2">NBRC 12513</strain>
    </source>
</reference>
<proteinExistence type="predicted"/>
<keyword evidence="2" id="KW-1185">Reference proteome</keyword>
<dbReference type="Gene3D" id="3.30.70.141">
    <property type="entry name" value="Nucleoside diphosphate kinase-like domain"/>
    <property type="match status" value="1"/>
</dbReference>